<dbReference type="Gene3D" id="3.90.930.1">
    <property type="match status" value="1"/>
</dbReference>
<dbReference type="Pfam" id="PF07661">
    <property type="entry name" value="MORN_2"/>
    <property type="match status" value="2"/>
</dbReference>
<dbReference type="STRING" id="2718.CHUV0807_2126"/>
<feature type="chain" id="PRO_5002989546" description="MORN repeat protein" evidence="2">
    <location>
        <begin position="22"/>
        <end position="250"/>
    </location>
</feature>
<evidence type="ECO:0000313" key="4">
    <source>
        <dbReference type="Proteomes" id="UP000004870"/>
    </source>
</evidence>
<feature type="compositionally biased region" description="Polar residues" evidence="1">
    <location>
        <begin position="231"/>
        <end position="240"/>
    </location>
</feature>
<dbReference type="HOGENOM" id="CLU_1109835_0_0_6"/>
<organism evidence="3 4">
    <name type="scientific">Cardiobacterium hominis (strain ATCC 15826 / DSM 8339 / NCTC 10426 / 6573)</name>
    <dbReference type="NCBI Taxonomy" id="638300"/>
    <lineage>
        <taxon>Bacteria</taxon>
        <taxon>Pseudomonadati</taxon>
        <taxon>Pseudomonadota</taxon>
        <taxon>Gammaproteobacteria</taxon>
        <taxon>Cardiobacteriales</taxon>
        <taxon>Cardiobacteriaceae</taxon>
        <taxon>Cardiobacterium</taxon>
    </lineage>
</organism>
<gene>
    <name evidence="3" type="ORF">HMPREF0198_0414</name>
</gene>
<accession>C8N7D7</accession>
<name>C8N7D7_CARH6</name>
<protein>
    <recommendedName>
        <fullName evidence="5">MORN repeat protein</fullName>
    </recommendedName>
</protein>
<sequence length="250" mass="27390">MTKQTTILTLVLALASPVAIACNPAEGSGQCGYLGADGIYNSRIDADESYQRLYYNNTYIEPAPVYRPPPPPPTHFCTAREEGGKLCADTRPGHIGSSFSTNAAGDFDGPMAETYPDGTLKSITNYHNGEMGESTDYYPNGTIKSVMPHQNGEIHGTVKHYRENGTLEYDITWCNGETCGEQHNYDEQGNIVKIIRWGANGDAEEQRDYDKQGNIVKITRFDANGDVESVQEITPGSQAHGTAKKSRRKS</sequence>
<keyword evidence="4" id="KW-1185">Reference proteome</keyword>
<comment type="caution">
    <text evidence="3">The sequence shown here is derived from an EMBL/GenBank/DDBJ whole genome shotgun (WGS) entry which is preliminary data.</text>
</comment>
<dbReference type="OrthoDB" id="8705072at2"/>
<feature type="region of interest" description="Disordered" evidence="1">
    <location>
        <begin position="227"/>
        <end position="250"/>
    </location>
</feature>
<evidence type="ECO:0000313" key="3">
    <source>
        <dbReference type="EMBL" id="EEV89447.1"/>
    </source>
</evidence>
<dbReference type="AlphaFoldDB" id="C8N7D7"/>
<dbReference type="GeneID" id="84789433"/>
<evidence type="ECO:0000256" key="1">
    <source>
        <dbReference type="SAM" id="MobiDB-lite"/>
    </source>
</evidence>
<evidence type="ECO:0008006" key="5">
    <source>
        <dbReference type="Google" id="ProtNLM"/>
    </source>
</evidence>
<dbReference type="InterPro" id="IPR011652">
    <property type="entry name" value="MORN_2"/>
</dbReference>
<proteinExistence type="predicted"/>
<dbReference type="RefSeq" id="WP_004139544.1">
    <property type="nucleotide sequence ID" value="NZ_GG694025.1"/>
</dbReference>
<feature type="signal peptide" evidence="2">
    <location>
        <begin position="1"/>
        <end position="21"/>
    </location>
</feature>
<dbReference type="PROSITE" id="PS51257">
    <property type="entry name" value="PROKAR_LIPOPROTEIN"/>
    <property type="match status" value="1"/>
</dbReference>
<dbReference type="SUPFAM" id="SSF82185">
    <property type="entry name" value="Histone H3 K4-specific methyltransferase SET7/9 N-terminal domain"/>
    <property type="match status" value="1"/>
</dbReference>
<dbReference type="Proteomes" id="UP000004870">
    <property type="component" value="Unassembled WGS sequence"/>
</dbReference>
<evidence type="ECO:0000256" key="2">
    <source>
        <dbReference type="SAM" id="SignalP"/>
    </source>
</evidence>
<dbReference type="EMBL" id="ACKY01000020">
    <property type="protein sequence ID" value="EEV89447.1"/>
    <property type="molecule type" value="Genomic_DNA"/>
</dbReference>
<keyword evidence="2" id="KW-0732">Signal</keyword>
<reference evidence="3 4" key="1">
    <citation type="submission" date="2009-08" db="EMBL/GenBank/DDBJ databases">
        <authorList>
            <person name="Qin X."/>
            <person name="Bachman B."/>
            <person name="Battles P."/>
            <person name="Bell A."/>
            <person name="Bess C."/>
            <person name="Bickham C."/>
            <person name="Chaboub L."/>
            <person name="Chen D."/>
            <person name="Coyle M."/>
            <person name="Deiros D.R."/>
            <person name="Dinh H."/>
            <person name="Forbes L."/>
            <person name="Fowler G."/>
            <person name="Francisco L."/>
            <person name="Fu Q."/>
            <person name="Gubbala S."/>
            <person name="Hale W."/>
            <person name="Han Y."/>
            <person name="Hemphill L."/>
            <person name="Highlander S.K."/>
            <person name="Hirani K."/>
            <person name="Hogues M."/>
            <person name="Jackson L."/>
            <person name="Jakkamsetti A."/>
            <person name="Javaid M."/>
            <person name="Jiang H."/>
            <person name="Korchina V."/>
            <person name="Kovar C."/>
            <person name="Lara F."/>
            <person name="Lee S."/>
            <person name="Mata R."/>
            <person name="Mathew T."/>
            <person name="Moen C."/>
            <person name="Morales K."/>
            <person name="Munidasa M."/>
            <person name="Nazareth L."/>
            <person name="Ngo R."/>
            <person name="Nguyen L."/>
            <person name="Okwuonu G."/>
            <person name="Ongeri F."/>
            <person name="Patil S."/>
            <person name="Petrosino J."/>
            <person name="Pham C."/>
            <person name="Pham P."/>
            <person name="Pu L.-L."/>
            <person name="Puazo M."/>
            <person name="Raj R."/>
            <person name="Reid J."/>
            <person name="Rouhana J."/>
            <person name="Saada N."/>
            <person name="Shang Y."/>
            <person name="Simmons D."/>
            <person name="Thornton R."/>
            <person name="Warren J."/>
            <person name="Weissenberger G."/>
            <person name="Zhang J."/>
            <person name="Zhang L."/>
            <person name="Zhou C."/>
            <person name="Zhu D."/>
            <person name="Muzny D."/>
            <person name="Worley K."/>
            <person name="Gibbs R."/>
        </authorList>
    </citation>
    <scope>NUCLEOTIDE SEQUENCE [LARGE SCALE GENOMIC DNA]</scope>
    <source>
        <strain evidence="4">ATCC 15826 / DSM 8339 / NCTC 10426 / 6573</strain>
    </source>
</reference>